<feature type="transmembrane region" description="Helical" evidence="6">
    <location>
        <begin position="94"/>
        <end position="113"/>
    </location>
</feature>
<keyword evidence="5 6" id="KW-0472">Membrane</keyword>
<feature type="transmembrane region" description="Helical" evidence="6">
    <location>
        <begin position="391"/>
        <end position="408"/>
    </location>
</feature>
<feature type="transmembrane region" description="Helical" evidence="6">
    <location>
        <begin position="235"/>
        <end position="258"/>
    </location>
</feature>
<feature type="transmembrane region" description="Helical" evidence="6">
    <location>
        <begin position="270"/>
        <end position="288"/>
    </location>
</feature>
<feature type="domain" description="Major facilitator superfamily (MFS) profile" evidence="7">
    <location>
        <begin position="24"/>
        <end position="415"/>
    </location>
</feature>
<evidence type="ECO:0000313" key="8">
    <source>
        <dbReference type="EMBL" id="MBD3926115.1"/>
    </source>
</evidence>
<dbReference type="InterPro" id="IPR020846">
    <property type="entry name" value="MFS_dom"/>
</dbReference>
<evidence type="ECO:0000256" key="1">
    <source>
        <dbReference type="ARBA" id="ARBA00004651"/>
    </source>
</evidence>
<feature type="transmembrane region" description="Helical" evidence="6">
    <location>
        <begin position="156"/>
        <end position="181"/>
    </location>
</feature>
<dbReference type="PANTHER" id="PTHR43385">
    <property type="entry name" value="RIBOFLAVIN TRANSPORTER RIBJ"/>
    <property type="match status" value="1"/>
</dbReference>
<feature type="transmembrane region" description="Helical" evidence="6">
    <location>
        <begin position="187"/>
        <end position="205"/>
    </location>
</feature>
<keyword evidence="2" id="KW-0813">Transport</keyword>
<dbReference type="EMBL" id="JACXYZ010000002">
    <property type="protein sequence ID" value="MBD3926115.1"/>
    <property type="molecule type" value="Genomic_DNA"/>
</dbReference>
<feature type="transmembrane region" description="Helical" evidence="6">
    <location>
        <begin position="300"/>
        <end position="317"/>
    </location>
</feature>
<evidence type="ECO:0000313" key="9">
    <source>
        <dbReference type="Proteomes" id="UP000618818"/>
    </source>
</evidence>
<reference evidence="8 9" key="1">
    <citation type="submission" date="2020-09" db="EMBL/GenBank/DDBJ databases">
        <title>novel species in genus Nocardioides.</title>
        <authorList>
            <person name="Zhang G."/>
        </authorList>
    </citation>
    <scope>NUCLEOTIDE SEQUENCE [LARGE SCALE GENOMIC DNA]</scope>
    <source>
        <strain evidence="8 9">KCTC 39551</strain>
    </source>
</reference>
<evidence type="ECO:0000256" key="2">
    <source>
        <dbReference type="ARBA" id="ARBA00022448"/>
    </source>
</evidence>
<evidence type="ECO:0000256" key="6">
    <source>
        <dbReference type="SAM" id="Phobius"/>
    </source>
</evidence>
<evidence type="ECO:0000256" key="5">
    <source>
        <dbReference type="ARBA" id="ARBA00023136"/>
    </source>
</evidence>
<feature type="transmembrane region" description="Helical" evidence="6">
    <location>
        <begin position="28"/>
        <end position="49"/>
    </location>
</feature>
<keyword evidence="3 6" id="KW-0812">Transmembrane</keyword>
<dbReference type="InterPro" id="IPR036259">
    <property type="entry name" value="MFS_trans_sf"/>
</dbReference>
<dbReference type="PROSITE" id="PS50850">
    <property type="entry name" value="MFS"/>
    <property type="match status" value="1"/>
</dbReference>
<keyword evidence="9" id="KW-1185">Reference proteome</keyword>
<name>A0ABR8NG35_9ACTN</name>
<dbReference type="RefSeq" id="WP_191195952.1">
    <property type="nucleotide sequence ID" value="NZ_JACXYZ010000002.1"/>
</dbReference>
<dbReference type="Pfam" id="PF07690">
    <property type="entry name" value="MFS_1"/>
    <property type="match status" value="1"/>
</dbReference>
<dbReference type="Proteomes" id="UP000618818">
    <property type="component" value="Unassembled WGS sequence"/>
</dbReference>
<dbReference type="PANTHER" id="PTHR43385:SF1">
    <property type="entry name" value="RIBOFLAVIN TRANSPORTER RIBJ"/>
    <property type="match status" value="1"/>
</dbReference>
<keyword evidence="4 6" id="KW-1133">Transmembrane helix</keyword>
<evidence type="ECO:0000259" key="7">
    <source>
        <dbReference type="PROSITE" id="PS50850"/>
    </source>
</evidence>
<proteinExistence type="predicted"/>
<dbReference type="InterPro" id="IPR052983">
    <property type="entry name" value="MFS_Riboflavin_Transporter"/>
</dbReference>
<comment type="caution">
    <text evidence="8">The sequence shown here is derived from an EMBL/GenBank/DDBJ whole genome shotgun (WGS) entry which is preliminary data.</text>
</comment>
<evidence type="ECO:0000256" key="4">
    <source>
        <dbReference type="ARBA" id="ARBA00022989"/>
    </source>
</evidence>
<feature type="transmembrane region" description="Helical" evidence="6">
    <location>
        <begin position="323"/>
        <end position="343"/>
    </location>
</feature>
<gene>
    <name evidence="8" type="ORF">IEZ26_15935</name>
</gene>
<feature type="transmembrane region" description="Helical" evidence="6">
    <location>
        <begin position="363"/>
        <end position="385"/>
    </location>
</feature>
<organism evidence="8 9">
    <name type="scientific">Nocardioides cavernae</name>
    <dbReference type="NCBI Taxonomy" id="1921566"/>
    <lineage>
        <taxon>Bacteria</taxon>
        <taxon>Bacillati</taxon>
        <taxon>Actinomycetota</taxon>
        <taxon>Actinomycetes</taxon>
        <taxon>Propionibacteriales</taxon>
        <taxon>Nocardioidaceae</taxon>
        <taxon>Nocardioides</taxon>
    </lineage>
</organism>
<protein>
    <submittedName>
        <fullName evidence="8">MFS transporter</fullName>
    </submittedName>
</protein>
<accession>A0ABR8NG35</accession>
<dbReference type="SUPFAM" id="SSF103473">
    <property type="entry name" value="MFS general substrate transporter"/>
    <property type="match status" value="1"/>
</dbReference>
<feature type="transmembrane region" description="Helical" evidence="6">
    <location>
        <begin position="119"/>
        <end position="144"/>
    </location>
</feature>
<evidence type="ECO:0000256" key="3">
    <source>
        <dbReference type="ARBA" id="ARBA00022692"/>
    </source>
</evidence>
<feature type="transmembrane region" description="Helical" evidence="6">
    <location>
        <begin position="61"/>
        <end position="82"/>
    </location>
</feature>
<comment type="subcellular location">
    <subcellularLocation>
        <location evidence="1">Cell membrane</location>
        <topology evidence="1">Multi-pass membrane protein</topology>
    </subcellularLocation>
</comment>
<sequence>MTGARQAGISPGTAAAASAPVPGLSRAVAVLCATEIVSWGVLFYAFPVLASTISADEGWPMVWLVAAFTLALVVSGGCGIWVGRRIDRAGPRTVMTAGSALAVASVVALSAAPSLQWFFAAWMTAGAAMSATLYAPAFAAVTGWSGGDAVRRVRSLTAITLVAGLASTVFAPVTALLLSGLGWRDTYLALAGVLLLTVPLHAWGLRPQWTSTSIPPAARDEGGSWQREGDFDGRAFARLVVAMALAGFAVYAVVINLVPLLTGNGLTTTQAAAALGVGGVGQVVGRLFYGPVLSRLGPTARTVTTIAGVVATTGALAVWQSPFALVCALTFASGTVRGVFTLIQATAVVDRWGVGDIGHRNGILTGAITVVSAFAPWVGALLAAGLGSYDATFTLLAVVAAASMLLLLSERGRRYA</sequence>
<dbReference type="Gene3D" id="1.20.1250.20">
    <property type="entry name" value="MFS general substrate transporter like domains"/>
    <property type="match status" value="1"/>
</dbReference>
<dbReference type="InterPro" id="IPR011701">
    <property type="entry name" value="MFS"/>
</dbReference>